<accession>A0A841R587</accession>
<dbReference type="OrthoDB" id="1634214at2"/>
<comment type="caution">
    <text evidence="1">The sequence shown here is derived from an EMBL/GenBank/DDBJ whole genome shotgun (WGS) entry which is preliminary data.</text>
</comment>
<protein>
    <submittedName>
        <fullName evidence="1">Proline racemase</fullName>
    </submittedName>
</protein>
<keyword evidence="2" id="KW-1185">Reference proteome</keyword>
<proteinExistence type="predicted"/>
<gene>
    <name evidence="1" type="ORF">HNR45_001300</name>
</gene>
<reference evidence="1 2" key="1">
    <citation type="submission" date="2020-08" db="EMBL/GenBank/DDBJ databases">
        <title>Genomic Encyclopedia of Type Strains, Phase IV (KMG-IV): sequencing the most valuable type-strain genomes for metagenomic binning, comparative biology and taxonomic classification.</title>
        <authorList>
            <person name="Goeker M."/>
        </authorList>
    </citation>
    <scope>NUCLEOTIDE SEQUENCE [LARGE SCALE GENOMIC DNA]</scope>
    <source>
        <strain evidence="1 2">DSM 21255</strain>
    </source>
</reference>
<sequence>MIYDAENTFLWQKDVASVGTGGIDSDVVYLGKGDAVQPLWLAVTVSAPLSDDATVTVETSEKETMAGKKTLGTFTLAKGERKLAAKLPVGVLGYVRVHVAAASGTLGAAKMNAVLVLDTDL</sequence>
<evidence type="ECO:0000313" key="1">
    <source>
        <dbReference type="EMBL" id="MBB6478230.1"/>
    </source>
</evidence>
<dbReference type="Gene3D" id="2.60.120.1110">
    <property type="match status" value="1"/>
</dbReference>
<dbReference type="EMBL" id="JACHHI010000006">
    <property type="protein sequence ID" value="MBB6478230.1"/>
    <property type="molecule type" value="Genomic_DNA"/>
</dbReference>
<evidence type="ECO:0000313" key="2">
    <source>
        <dbReference type="Proteomes" id="UP000591941"/>
    </source>
</evidence>
<name>A0A841R587_9FIRM</name>
<dbReference type="GeneID" id="93486555"/>
<dbReference type="RefSeq" id="WP_159822538.1">
    <property type="nucleotide sequence ID" value="NZ_CABWNB010000002.1"/>
</dbReference>
<dbReference type="Proteomes" id="UP000591941">
    <property type="component" value="Unassembled WGS sequence"/>
</dbReference>
<organism evidence="1 2">
    <name type="scientific">Negativicoccus succinicivorans</name>
    <dbReference type="NCBI Taxonomy" id="620903"/>
    <lineage>
        <taxon>Bacteria</taxon>
        <taxon>Bacillati</taxon>
        <taxon>Bacillota</taxon>
        <taxon>Negativicutes</taxon>
        <taxon>Veillonellales</taxon>
        <taxon>Veillonellaceae</taxon>
        <taxon>Negativicoccus</taxon>
    </lineage>
</organism>
<dbReference type="AlphaFoldDB" id="A0A841R587"/>